<dbReference type="Gene3D" id="3.10.20.90">
    <property type="entry name" value="Phosphatidylinositol 3-kinase Catalytic Subunit, Chain A, domain 1"/>
    <property type="match status" value="1"/>
</dbReference>
<dbReference type="GO" id="GO:0005085">
    <property type="term" value="F:guanyl-nucleotide exchange factor activity"/>
    <property type="evidence" value="ECO:0007669"/>
    <property type="project" value="UniProtKB-KW"/>
</dbReference>
<organism evidence="8 9">
    <name type="scientific">Apis cerana cerana</name>
    <name type="common">Oriental honeybee</name>
    <dbReference type="NCBI Taxonomy" id="94128"/>
    <lineage>
        <taxon>Eukaryota</taxon>
        <taxon>Metazoa</taxon>
        <taxon>Ecdysozoa</taxon>
        <taxon>Arthropoda</taxon>
        <taxon>Hexapoda</taxon>
        <taxon>Insecta</taxon>
        <taxon>Pterygota</taxon>
        <taxon>Neoptera</taxon>
        <taxon>Endopterygota</taxon>
        <taxon>Hymenoptera</taxon>
        <taxon>Apocrita</taxon>
        <taxon>Aculeata</taxon>
        <taxon>Apoidea</taxon>
        <taxon>Anthophila</taxon>
        <taxon>Apidae</taxon>
        <taxon>Apis</taxon>
    </lineage>
</organism>
<dbReference type="PANTHER" id="PTHR23113">
    <property type="entry name" value="GUANINE NUCLEOTIDE EXCHANGE FACTOR"/>
    <property type="match status" value="1"/>
</dbReference>
<dbReference type="GO" id="GO:0005886">
    <property type="term" value="C:plasma membrane"/>
    <property type="evidence" value="ECO:0007669"/>
    <property type="project" value="TreeGrafter"/>
</dbReference>
<feature type="domain" description="PDZ" evidence="5">
    <location>
        <begin position="1361"/>
        <end position="1425"/>
    </location>
</feature>
<dbReference type="InterPro" id="IPR001478">
    <property type="entry name" value="PDZ"/>
</dbReference>
<dbReference type="InterPro" id="IPR036034">
    <property type="entry name" value="PDZ_sf"/>
</dbReference>
<feature type="compositionally biased region" description="Basic and acidic residues" evidence="3">
    <location>
        <begin position="1158"/>
        <end position="1167"/>
    </location>
</feature>
<feature type="domain" description="Ras-GEF" evidence="4">
    <location>
        <begin position="439"/>
        <end position="706"/>
    </location>
</feature>
<evidence type="ECO:0000313" key="9">
    <source>
        <dbReference type="Proteomes" id="UP000242457"/>
    </source>
</evidence>
<dbReference type="PROSITE" id="PS50009">
    <property type="entry name" value="RASGEF_CAT"/>
    <property type="match status" value="1"/>
</dbReference>
<feature type="compositionally biased region" description="Acidic residues" evidence="3">
    <location>
        <begin position="1920"/>
        <end position="1933"/>
    </location>
</feature>
<dbReference type="Proteomes" id="UP000242457">
    <property type="component" value="Unassembled WGS sequence"/>
</dbReference>
<dbReference type="SMART" id="SM00314">
    <property type="entry name" value="RA"/>
    <property type="match status" value="1"/>
</dbReference>
<evidence type="ECO:0000259" key="6">
    <source>
        <dbReference type="PROSITE" id="PS50200"/>
    </source>
</evidence>
<feature type="region of interest" description="Disordered" evidence="3">
    <location>
        <begin position="943"/>
        <end position="973"/>
    </location>
</feature>
<dbReference type="GO" id="GO:0007265">
    <property type="term" value="P:Ras protein signal transduction"/>
    <property type="evidence" value="ECO:0007669"/>
    <property type="project" value="TreeGrafter"/>
</dbReference>
<feature type="region of interest" description="Disordered" evidence="3">
    <location>
        <begin position="1027"/>
        <end position="1052"/>
    </location>
</feature>
<reference evidence="8 9" key="1">
    <citation type="submission" date="2014-07" db="EMBL/GenBank/DDBJ databases">
        <title>Genomic and transcriptomic analysis on Apis cerana provide comprehensive insights into honey bee biology.</title>
        <authorList>
            <person name="Diao Q."/>
            <person name="Sun L."/>
            <person name="Zheng H."/>
            <person name="Zheng H."/>
            <person name="Xu S."/>
            <person name="Wang S."/>
            <person name="Zeng Z."/>
            <person name="Hu F."/>
            <person name="Su S."/>
            <person name="Wu J."/>
        </authorList>
    </citation>
    <scope>NUCLEOTIDE SEQUENCE [LARGE SCALE GENOMIC DNA]</scope>
    <source>
        <tissue evidence="8">Pupae without intestine</tissue>
    </source>
</reference>
<feature type="region of interest" description="Disordered" evidence="3">
    <location>
        <begin position="1158"/>
        <end position="1215"/>
    </location>
</feature>
<dbReference type="SUPFAM" id="SSF48366">
    <property type="entry name" value="Ras GEF"/>
    <property type="match status" value="1"/>
</dbReference>
<feature type="compositionally biased region" description="Low complexity" evidence="3">
    <location>
        <begin position="760"/>
        <end position="770"/>
    </location>
</feature>
<dbReference type="STRING" id="94128.A0A2A3EHW2"/>
<dbReference type="Pfam" id="PF00788">
    <property type="entry name" value="RA"/>
    <property type="match status" value="1"/>
</dbReference>
<keyword evidence="9" id="KW-1185">Reference proteome</keyword>
<dbReference type="Pfam" id="PF00617">
    <property type="entry name" value="RasGEF"/>
    <property type="match status" value="1"/>
</dbReference>
<evidence type="ECO:0000256" key="2">
    <source>
        <dbReference type="PROSITE-ProRule" id="PRU00168"/>
    </source>
</evidence>
<feature type="compositionally biased region" description="Basic and acidic residues" evidence="3">
    <location>
        <begin position="963"/>
        <end position="973"/>
    </location>
</feature>
<feature type="compositionally biased region" description="Basic and acidic residues" evidence="3">
    <location>
        <begin position="1028"/>
        <end position="1041"/>
    </location>
</feature>
<gene>
    <name evidence="8" type="ORF">APICC_02547</name>
</gene>
<dbReference type="InterPro" id="IPR019804">
    <property type="entry name" value="Ras_G-nucl-exch_fac_CS"/>
</dbReference>
<dbReference type="InterPro" id="IPR000651">
    <property type="entry name" value="Ras-like_Gua-exchang_fac_N"/>
</dbReference>
<dbReference type="CDD" id="cd06741">
    <property type="entry name" value="PDZ2_FL-whirlin"/>
    <property type="match status" value="1"/>
</dbReference>
<evidence type="ECO:0000259" key="5">
    <source>
        <dbReference type="PROSITE" id="PS50106"/>
    </source>
</evidence>
<dbReference type="PROSITE" id="PS50106">
    <property type="entry name" value="PDZ"/>
    <property type="match status" value="2"/>
</dbReference>
<dbReference type="SMART" id="SM00229">
    <property type="entry name" value="RasGEFN"/>
    <property type="match status" value="1"/>
</dbReference>
<dbReference type="PROSITE" id="PS50200">
    <property type="entry name" value="RA"/>
    <property type="match status" value="1"/>
</dbReference>
<feature type="compositionally biased region" description="Polar residues" evidence="3">
    <location>
        <begin position="1965"/>
        <end position="1976"/>
    </location>
</feature>
<dbReference type="Pfam" id="PF00618">
    <property type="entry name" value="RasGEF_N"/>
    <property type="match status" value="1"/>
</dbReference>
<dbReference type="EMBL" id="KZ288250">
    <property type="protein sequence ID" value="PBC31064.1"/>
    <property type="molecule type" value="Genomic_DNA"/>
</dbReference>
<accession>A0A2A3EHW2</accession>
<dbReference type="InterPro" id="IPR008937">
    <property type="entry name" value="Ras-like_GEF"/>
</dbReference>
<feature type="region of interest" description="Disordered" evidence="3">
    <location>
        <begin position="735"/>
        <end position="853"/>
    </location>
</feature>
<feature type="domain" description="N-terminal Ras-GEF" evidence="7">
    <location>
        <begin position="279"/>
        <end position="402"/>
    </location>
</feature>
<sequence length="1976" mass="221181">MSKDDVNIIVSILKIRTSKNRISFSFVESLGNDSFGGLNLQNRSDGRRGSSADIHTWMLWPVLGDDGLSPTSPPASASVKGVNKLAPLLLCAPCKPTSHRKNQNSTQWYVQQRVESRFTAVLGYVTLSSVYARDVIGFWKIGVTLEHDLFGAAHGSGNQGQSVIGTVSLSLMTRMDSMQIKTDSFLREFPRVMEQKKIDTRDYPNASCKYACINSWNGKNALPRGSSVTIMLVTLEQKRSERLDHRFRVMRTVSLEQIVLTDGFDSDDEISHLEWETVRVRFLKAGTVQRLVESLANDDGELESTYINVFLATYRAFTTPREVLELLLSRYDALDEGSGALTGEQHRKTLVQALHVWLDAYPGDWKSPPNHPLLSRVLDFTHRRLPGSELELKARHRLHRFQREDQIDSCIVYDNGRLARGSPDPIVDHWASYNFPEVPHRHFAEQLTRMDAEVFKKLVAHQCLGAVWSRRDRSRSHDAATVLATVNQFNAVSLRVISTILMDSSTKAQERARILETWIDIAQELRVLKNFSSLKAIVSGLQSNPVYRLEKCWQCMPREKHELFRELERIFSEENNAWTQRELLIKEGTAKFADTAGRSDRHLQKLFQKQNTHAGNISYGTIPYLGTFLTDLTMIDTAIPDTIAEGLINFDKRRKEFEVLARIRLLQGAANAYNFSTDPLFDRWFHSVVVLDDREAYKLSCQIEPPPPGNTLSNRGKKKQVSMLSLVSFIRTRSRSPVSREKTEPRLILQSHQGHRKNDSIASTSSSSSSQFYCDLDSLPSSPHNSLDRRTSPSQMSSSSSSSSLPSLDVSLSSGGGSGATSQQNRLAPPTAITANGNSPHVVGLSSPSHSHKSSPDFYIIKVTMESDNVETEGVVLYKSIMLSNNERTPQVIRNAMLKLGIEGSPDQYTLAQVLPDREMLLPNSANVYYAVNTAHNLNFILRPRREPNDSATESPKSKTSHKRSDSKNDSIQRRPGLGKLLIGWSIQRLPNYWLDYCRRRVALLGNAIIYDNVCLVKLRKTLTRTKWTKEHSRGSDKTDPKGMASSTEDYGSELQELQWGGGGGSHFLRSGSHFLRSGTGGCYEAEDLEPTSRHHGSQHRGYYSPPGTSYTIVERPPSAPHHHSSHTTPYRHRGHATAGSGAISPEQVLRLFGNGVSERRQGDRRTPASSPASVAAVRSTPSSTSQQQQQSQQSQQSQPNPANPPTSPSSQPLSLQELTVRTITMTRDPPDSHGFGICVKGGKDAGEIRSTFRLPPSPYFAPQDRGIFRKLKNLVIELEFIFVEILKLRQSKFATRASRNELIVPLISFISLINPCSPGPVDVKRDQLPIGQDSCGLEITILLSRPPSCPNIFDVLNYILIRVIQQSHKQTVRYTNRFSIGVGVYISRVEEGSVAERAGLRPGDTILEVNGTPFRAVTHEEALKCNSFEEGKFYFYWAHNHYSEIVSESMGTSPIVSNPSILEFRDEKEICGKEPGAGYRHPHDGEVAELEVEDYAFRLLSNDIVVLNMLKSCRTLSMTVRGPALDPRCRGGHPVWSSSGRQQSCSWIDRQGRPTSPPPLYPPRDPRYGPRTRKVELCIEPGQSLGLMIRGGLEYGLGIYVTGVDKDSVADRAGLLVGDQIIEVNGQSFEEATHDEAVEILKTNKRMTLLIRDVGKVPHSCTTSQPIVVPTTRYPEHDPLLLESPGNHRPPSPTIASDWRHRNVHMVSAATAAMVEEKARVVLARSERAALSQLLADYRTRRMTIEELVVSLGDLLNTHEKLTLLTELRELVDSKDRAAFDDLVYRPRVARRKGDRAHSDLIVTPSLHDLPEKKKKEKIPNGFEERNVISKITFYPILPIPPLSTFNKPNFHSLDLALASISRIRPATPLATPPGWQQVSKYLNRYKIMRKTGETVEMTAGCRRTPQHQVTTSDLALSNDDECDNQDYEDELENGRGRRHSSPGGSRGNPRDYGHHHLHPDNLVSGNWTSEPCDM</sequence>
<dbReference type="PROSITE" id="PS00720">
    <property type="entry name" value="RASGEF"/>
    <property type="match status" value="1"/>
</dbReference>
<feature type="region of interest" description="Disordered" evidence="3">
    <location>
        <begin position="1086"/>
        <end position="1146"/>
    </location>
</feature>
<dbReference type="SUPFAM" id="SSF54236">
    <property type="entry name" value="Ubiquitin-like"/>
    <property type="match status" value="1"/>
</dbReference>
<name>A0A2A3EHW2_APICC</name>
<dbReference type="InterPro" id="IPR023578">
    <property type="entry name" value="Ras_GEF_dom_sf"/>
</dbReference>
<feature type="compositionally biased region" description="Low complexity" evidence="3">
    <location>
        <begin position="1168"/>
        <end position="1201"/>
    </location>
</feature>
<dbReference type="CDD" id="cd00155">
    <property type="entry name" value="RasGEF"/>
    <property type="match status" value="1"/>
</dbReference>
<dbReference type="Pfam" id="PF00595">
    <property type="entry name" value="PDZ"/>
    <property type="match status" value="2"/>
</dbReference>
<evidence type="ECO:0000259" key="4">
    <source>
        <dbReference type="PROSITE" id="PS50009"/>
    </source>
</evidence>
<evidence type="ECO:0000256" key="3">
    <source>
        <dbReference type="SAM" id="MobiDB-lite"/>
    </source>
</evidence>
<feature type="region of interest" description="Disordered" evidence="3">
    <location>
        <begin position="1903"/>
        <end position="1976"/>
    </location>
</feature>
<dbReference type="SMART" id="SM00147">
    <property type="entry name" value="RasGEF"/>
    <property type="match status" value="1"/>
</dbReference>
<dbReference type="PROSITE" id="PS50212">
    <property type="entry name" value="RASGEF_NTER"/>
    <property type="match status" value="1"/>
</dbReference>
<dbReference type="SUPFAM" id="SSF50156">
    <property type="entry name" value="PDZ domain-like"/>
    <property type="match status" value="2"/>
</dbReference>
<dbReference type="SMART" id="SM00228">
    <property type="entry name" value="PDZ"/>
    <property type="match status" value="2"/>
</dbReference>
<feature type="domain" description="Ras-associating" evidence="6">
    <location>
        <begin position="857"/>
        <end position="947"/>
    </location>
</feature>
<feature type="compositionally biased region" description="Basic residues" evidence="3">
    <location>
        <begin position="1121"/>
        <end position="1136"/>
    </location>
</feature>
<dbReference type="InterPro" id="IPR001895">
    <property type="entry name" value="RASGEF_cat_dom"/>
</dbReference>
<keyword evidence="1 2" id="KW-0344">Guanine-nucleotide releasing factor</keyword>
<feature type="compositionally biased region" description="Polar residues" evidence="3">
    <location>
        <begin position="1537"/>
        <end position="1547"/>
    </location>
</feature>
<evidence type="ECO:0000313" key="8">
    <source>
        <dbReference type="EMBL" id="PBC31064.1"/>
    </source>
</evidence>
<evidence type="ECO:0000259" key="7">
    <source>
        <dbReference type="PROSITE" id="PS50212"/>
    </source>
</evidence>
<feature type="compositionally biased region" description="Low complexity" evidence="3">
    <location>
        <begin position="792"/>
        <end position="813"/>
    </location>
</feature>
<dbReference type="InterPro" id="IPR036964">
    <property type="entry name" value="RASGEF_cat_dom_sf"/>
</dbReference>
<dbReference type="OrthoDB" id="26687at2759"/>
<proteinExistence type="predicted"/>
<protein>
    <submittedName>
        <fullName evidence="8">Ral guanine nucleotide dissociation stimulator</fullName>
    </submittedName>
</protein>
<dbReference type="Gene3D" id="2.30.42.10">
    <property type="match status" value="2"/>
</dbReference>
<feature type="region of interest" description="Disordered" evidence="3">
    <location>
        <begin position="1532"/>
        <end position="1568"/>
    </location>
</feature>
<dbReference type="Gene3D" id="1.10.840.10">
    <property type="entry name" value="Ras guanine-nucleotide exchange factors catalytic domain"/>
    <property type="match status" value="1"/>
</dbReference>
<dbReference type="InterPro" id="IPR000159">
    <property type="entry name" value="RA_dom"/>
</dbReference>
<dbReference type="Gene3D" id="1.20.1160.20">
    <property type="match status" value="1"/>
</dbReference>
<dbReference type="FunFam" id="2.30.42.10:FF:000087">
    <property type="entry name" value="Whirlin a"/>
    <property type="match status" value="1"/>
</dbReference>
<dbReference type="CDD" id="cd00153">
    <property type="entry name" value="RA_RalGDS_like"/>
    <property type="match status" value="1"/>
</dbReference>
<evidence type="ECO:0000256" key="1">
    <source>
        <dbReference type="ARBA" id="ARBA00022658"/>
    </source>
</evidence>
<dbReference type="CDD" id="cd06224">
    <property type="entry name" value="REM"/>
    <property type="match status" value="1"/>
</dbReference>
<dbReference type="InterPro" id="IPR029071">
    <property type="entry name" value="Ubiquitin-like_domsf"/>
</dbReference>
<feature type="domain" description="PDZ" evidence="5">
    <location>
        <begin position="1575"/>
        <end position="1643"/>
    </location>
</feature>
<dbReference type="PANTHER" id="PTHR23113:SF312">
    <property type="entry name" value="RAL GUANINE NUCLEOTIDE DISSOCIATION STIMULATOR-LIKE, ISOFORM E"/>
    <property type="match status" value="1"/>
</dbReference>
<feature type="compositionally biased region" description="Polar residues" evidence="3">
    <location>
        <begin position="1908"/>
        <end position="1917"/>
    </location>
</feature>
<dbReference type="Gene3D" id="1.20.870.10">
    <property type="entry name" value="Son of sevenless (SoS) protein Chain: S domain 1"/>
    <property type="match status" value="1"/>
</dbReference>